<dbReference type="Proteomes" id="UP000143765">
    <property type="component" value="Segment"/>
</dbReference>
<keyword evidence="12" id="KW-0899">Viral immunoevasion</keyword>
<dbReference type="GO" id="GO:0043657">
    <property type="term" value="C:host cell"/>
    <property type="evidence" value="ECO:0007669"/>
    <property type="project" value="UniProtKB-SubCell"/>
</dbReference>
<keyword evidence="6" id="KW-1090">Inhibition of host innate immune response by virus</keyword>
<keyword evidence="9" id="KW-0862">Zinc</keyword>
<evidence type="ECO:0000313" key="17">
    <source>
        <dbReference type="Proteomes" id="UP000143765"/>
    </source>
</evidence>
<evidence type="ECO:0000256" key="8">
    <source>
        <dbReference type="ARBA" id="ARBA00022830"/>
    </source>
</evidence>
<keyword evidence="3" id="KW-1113">Inhibition of host RLR pathway by virus</keyword>
<feature type="domain" description="Phosphoprotein P soyouz module" evidence="15">
    <location>
        <begin position="3"/>
        <end position="56"/>
    </location>
</feature>
<keyword evidence="8" id="KW-1114">Inhibition of host interferon signaling pathway by virus</keyword>
<evidence type="ECO:0000256" key="12">
    <source>
        <dbReference type="ARBA" id="ARBA00023280"/>
    </source>
</evidence>
<keyword evidence="5" id="KW-0945">Host-virus interaction</keyword>
<evidence type="ECO:0000256" key="7">
    <source>
        <dbReference type="ARBA" id="ARBA00022723"/>
    </source>
</evidence>
<protein>
    <submittedName>
        <fullName evidence="16">V protein</fullName>
    </submittedName>
</protein>
<evidence type="ECO:0000256" key="10">
    <source>
        <dbReference type="ARBA" id="ARBA00023258"/>
    </source>
</evidence>
<dbReference type="GeneID" id="20964315"/>
<sequence>MDQPPSDAEISAWIERGLATARHFAPGPVTSQSSLGKSTIKKGNTKQLVDSAEFTAATLAPAGGLQGSMPCSIPAGQSKAGQGARPKVKKAAQTRATPTKPDAPTIEPVYEDIVSTPGRDKAQVQLPSPKLSAKDKLLSAPPLQQHSNIPTGPEGQNFKRGLSSGSAASIRRNPNPGHRREFDLVWGGGSFTMREWCNPTCSPITPIPRRHHCRCGQCPRVCKQCEGDYQVLEGDGEQDEPAGVEN</sequence>
<evidence type="ECO:0000256" key="13">
    <source>
        <dbReference type="SAM" id="MobiDB-lite"/>
    </source>
</evidence>
<keyword evidence="17" id="KW-1185">Reference proteome</keyword>
<evidence type="ECO:0000256" key="6">
    <source>
        <dbReference type="ARBA" id="ARBA00022632"/>
    </source>
</evidence>
<organism evidence="16 17">
    <name type="scientific">Sosuga virus</name>
    <dbReference type="NCBI Taxonomy" id="1452514"/>
    <lineage>
        <taxon>Viruses</taxon>
        <taxon>Riboviria</taxon>
        <taxon>Orthornavirae</taxon>
        <taxon>Negarnaviricota</taxon>
        <taxon>Haploviricotina</taxon>
        <taxon>Monjiviricetes</taxon>
        <taxon>Mononegavirales</taxon>
        <taxon>Paramyxoviridae</taxon>
        <taxon>Rubulavirinae</taxon>
        <taxon>Pararubulavirus</taxon>
        <taxon>Pararubulavirus sosugaense</taxon>
    </lineage>
</organism>
<feature type="domain" description="Paramyxovirinae protein V zinc-binding" evidence="14">
    <location>
        <begin position="184"/>
        <end position="226"/>
    </location>
</feature>
<dbReference type="GO" id="GO:0046872">
    <property type="term" value="F:metal ion binding"/>
    <property type="evidence" value="ECO:0007669"/>
    <property type="project" value="UniProtKB-KW"/>
</dbReference>
<proteinExistence type="inferred from homology"/>
<feature type="region of interest" description="Disordered" evidence="13">
    <location>
        <begin position="140"/>
        <end position="180"/>
    </location>
</feature>
<evidence type="ECO:0000256" key="11">
    <source>
        <dbReference type="ARBA" id="ARBA00023260"/>
    </source>
</evidence>
<keyword evidence="7" id="KW-0479">Metal-binding</keyword>
<reference evidence="16 17" key="1">
    <citation type="journal article" date="2014" name="Emerg. Infect. Dis.">
        <title>Novel paramyxovirus associated with severe acute febrile disease, South Sudan and Uganda, 2012.</title>
        <authorList>
            <person name="Albarino C.G."/>
            <person name="Foltzer M."/>
            <person name="Towner J.S."/>
            <person name="Rowe L.A."/>
            <person name="Campbell S."/>
            <person name="Jaramillo C.M."/>
            <person name="Bird B.H."/>
            <person name="Reeder D.M."/>
            <person name="Vodzak M.E."/>
            <person name="Rota P."/>
            <person name="Metcalfe M.G."/>
            <person name="Spiropoulou C.F."/>
            <person name="Knust B."/>
            <person name="Vincent J.P."/>
            <person name="Frace M.A."/>
            <person name="Nichol S.T."/>
            <person name="Rollin P.E."/>
            <person name="Stroher U."/>
        </authorList>
    </citation>
    <scope>NUCLEOTIDE SEQUENCE [LARGE SCALE GENOMIC DNA]</scope>
    <source>
        <strain evidence="16">2012</strain>
    </source>
</reference>
<comment type="subcellular location">
    <subcellularLocation>
        <location evidence="1">Host cell</location>
    </subcellularLocation>
</comment>
<keyword evidence="11" id="KW-1089">Inhibition of host MDA5 by virus</keyword>
<dbReference type="GO" id="GO:0039554">
    <property type="term" value="P:symbiont-mediated suppression of host cytoplasmic pattern recognition receptor signaling pathway via inhibition of MDA-5 activity"/>
    <property type="evidence" value="ECO:0007669"/>
    <property type="project" value="UniProtKB-KW"/>
</dbReference>
<dbReference type="EMBL" id="KF774436">
    <property type="protein sequence ID" value="AHH02036.1"/>
    <property type="molecule type" value="Viral_cRNA"/>
</dbReference>
<dbReference type="InterPro" id="IPR025909">
    <property type="entry name" value="Soyouz_module"/>
</dbReference>
<evidence type="ECO:0000256" key="9">
    <source>
        <dbReference type="ARBA" id="ARBA00022833"/>
    </source>
</evidence>
<evidence type="ECO:0000313" key="16">
    <source>
        <dbReference type="EMBL" id="AHH02036.1"/>
    </source>
</evidence>
<evidence type="ECO:0000256" key="4">
    <source>
        <dbReference type="ARBA" id="ARBA00022495"/>
    </source>
</evidence>
<keyword evidence="10" id="KW-0922">Interferon antiviral system evasion</keyword>
<dbReference type="Pfam" id="PF13008">
    <property type="entry name" value="zf-Paramyx-P"/>
    <property type="match status" value="1"/>
</dbReference>
<feature type="region of interest" description="Disordered" evidence="13">
    <location>
        <begin position="62"/>
        <end position="105"/>
    </location>
</feature>
<keyword evidence="4" id="KW-0691">RNA editing</keyword>
<evidence type="ECO:0000256" key="5">
    <source>
        <dbReference type="ARBA" id="ARBA00022581"/>
    </source>
</evidence>
<dbReference type="RefSeq" id="YP_009094030.1">
    <property type="nucleotide sequence ID" value="NC_025343.1"/>
</dbReference>
<dbReference type="OrthoDB" id="9580at10239"/>
<name>W5S5N4_9MONO</name>
<dbReference type="InterPro" id="IPR024279">
    <property type="entry name" value="Paramyx_V_Zn-bd"/>
</dbReference>
<evidence type="ECO:0000256" key="1">
    <source>
        <dbReference type="ARBA" id="ARBA00004340"/>
    </source>
</evidence>
<evidence type="ECO:0000256" key="2">
    <source>
        <dbReference type="ARBA" id="ARBA00005355"/>
    </source>
</evidence>
<comment type="similarity">
    <text evidence="2">Belongs to the paramyxoviruses V protein family.</text>
</comment>
<accession>W5S5N4</accession>
<dbReference type="GO" id="GO:0039502">
    <property type="term" value="P:symbiont-mediated suppression of host type I interferon-mediated signaling pathway"/>
    <property type="evidence" value="ECO:0007669"/>
    <property type="project" value="UniProtKB-KW"/>
</dbReference>
<evidence type="ECO:0000256" key="3">
    <source>
        <dbReference type="ARBA" id="ARBA00022482"/>
    </source>
</evidence>
<dbReference type="Gene3D" id="4.10.80.340">
    <property type="match status" value="1"/>
</dbReference>
<evidence type="ECO:0000259" key="15">
    <source>
        <dbReference type="Pfam" id="PF14313"/>
    </source>
</evidence>
<dbReference type="Pfam" id="PF14313">
    <property type="entry name" value="Soyouz_module"/>
    <property type="match status" value="1"/>
</dbReference>
<dbReference type="KEGG" id="vg:20964315"/>
<evidence type="ECO:0000259" key="14">
    <source>
        <dbReference type="Pfam" id="PF13008"/>
    </source>
</evidence>